<reference evidence="1" key="1">
    <citation type="journal article" date="2020" name="Int. J. Syst. Evol. Microbiol.">
        <title>Alistipes communis sp. nov., Alistipes dispar sp. nov. and Alistipes onderdonkii subsp. vulgaris subsp. nov., isolated from human faeces, and creation of Alistipes onderdonkii subsp. onderdonkii subsp. nov.</title>
        <authorList>
            <person name="Sakamoto M."/>
            <person name="Ikeyama N."/>
            <person name="Ogata Y."/>
            <person name="Suda W."/>
            <person name="Iino T."/>
            <person name="Hattori M."/>
            <person name="Ohkuma M."/>
        </authorList>
    </citation>
    <scope>NUCLEOTIDE SEQUENCE</scope>
    <source>
        <strain evidence="1">5CBH24</strain>
    </source>
</reference>
<evidence type="ECO:0000313" key="2">
    <source>
        <dbReference type="Proteomes" id="UP000318946"/>
    </source>
</evidence>
<sequence>MRKFLTIFTLSLLAVSCIDNDYDLSDIDTDDIGIGDENSVFTCPLMTLRVAVADIVNEQGDLDGILAEADVWLPSRLPDGAEAVDVKRLTGGDGQQAQQAYVQTLLTVLQEEIDADASDRKLEQIARQIYAEYREDFLPDYLPVDVDEAEYIAAFRTVYHQQATHDLIWENIELFAARYLTTNLRIDVRPFVLSGIDVGADVRDMIVGGDESKTSLSLFGDIATDLPVSFSAEPSFEAEVEGSDRTLFSFPSFTVFPTAEAPVEIEETSVSADALTVIFDQETRIELNMQLENYYPGRSLDLGQGITINLKVRKKGGLIFNV</sequence>
<dbReference type="AlphaFoldDB" id="A0A4Y1WT77"/>
<dbReference type="Proteomes" id="UP000318946">
    <property type="component" value="Chromosome"/>
</dbReference>
<proteinExistence type="predicted"/>
<accession>A0A4Y1WT77</accession>
<dbReference type="KEGG" id="acou:A5CBH24_06790"/>
<keyword evidence="2" id="KW-1185">Reference proteome</keyword>
<evidence type="ECO:0000313" key="1">
    <source>
        <dbReference type="EMBL" id="BBL03366.1"/>
    </source>
</evidence>
<dbReference type="OrthoDB" id="1001249at2"/>
<name>A0A4Y1WT77_9BACT</name>
<organism evidence="1 2">
    <name type="scientific">Alistipes communis</name>
    <dbReference type="NCBI Taxonomy" id="2585118"/>
    <lineage>
        <taxon>Bacteria</taxon>
        <taxon>Pseudomonadati</taxon>
        <taxon>Bacteroidota</taxon>
        <taxon>Bacteroidia</taxon>
        <taxon>Bacteroidales</taxon>
        <taxon>Rikenellaceae</taxon>
        <taxon>Alistipes</taxon>
    </lineage>
</organism>
<dbReference type="GeneID" id="78341391"/>
<dbReference type="RefSeq" id="WP_141412216.1">
    <property type="nucleotide sequence ID" value="NZ_AP019735.1"/>
</dbReference>
<gene>
    <name evidence="1" type="ORF">A5CBH24_06790</name>
</gene>
<dbReference type="PROSITE" id="PS51257">
    <property type="entry name" value="PROKAR_LIPOPROTEIN"/>
    <property type="match status" value="1"/>
</dbReference>
<dbReference type="EMBL" id="AP019735">
    <property type="protein sequence ID" value="BBL03366.1"/>
    <property type="molecule type" value="Genomic_DNA"/>
</dbReference>
<protein>
    <submittedName>
        <fullName evidence="1">Uncharacterized protein</fullName>
    </submittedName>
</protein>